<dbReference type="InterPro" id="IPR036662">
    <property type="entry name" value="PTS_EIIA_man-typ_sf"/>
</dbReference>
<accession>A0A1I4FKU0</accession>
<evidence type="ECO:0000256" key="1">
    <source>
        <dbReference type="ARBA" id="ARBA00004496"/>
    </source>
</evidence>
<dbReference type="GO" id="GO:0016020">
    <property type="term" value="C:membrane"/>
    <property type="evidence" value="ECO:0007669"/>
    <property type="project" value="InterPro"/>
</dbReference>
<keyword evidence="5" id="KW-0808">Transferase</keyword>
<evidence type="ECO:0000256" key="7">
    <source>
        <dbReference type="ARBA" id="ARBA00022777"/>
    </source>
</evidence>
<comment type="subcellular location">
    <subcellularLocation>
        <location evidence="1">Cytoplasm</location>
    </subcellularLocation>
</comment>
<keyword evidence="10" id="KW-1185">Reference proteome</keyword>
<keyword evidence="6" id="KW-0598">Phosphotransferase system</keyword>
<dbReference type="RefSeq" id="WP_089858805.1">
    <property type="nucleotide sequence ID" value="NZ_FOTI01000003.1"/>
</dbReference>
<dbReference type="CDD" id="cd00006">
    <property type="entry name" value="PTS_IIA_man"/>
    <property type="match status" value="1"/>
</dbReference>
<dbReference type="EMBL" id="FOTI01000003">
    <property type="protein sequence ID" value="SFL18063.1"/>
    <property type="molecule type" value="Genomic_DNA"/>
</dbReference>
<dbReference type="Gene3D" id="3.40.50.510">
    <property type="entry name" value="Phosphotransferase system, mannose-type IIA component"/>
    <property type="match status" value="1"/>
</dbReference>
<organism evidence="9 10">
    <name type="scientific">Halanaerobium salsuginis</name>
    <dbReference type="NCBI Taxonomy" id="29563"/>
    <lineage>
        <taxon>Bacteria</taxon>
        <taxon>Bacillati</taxon>
        <taxon>Bacillota</taxon>
        <taxon>Clostridia</taxon>
        <taxon>Halanaerobiales</taxon>
        <taxon>Halanaerobiaceae</taxon>
        <taxon>Halanaerobium</taxon>
    </lineage>
</organism>
<dbReference type="Pfam" id="PF03610">
    <property type="entry name" value="EIIA-man"/>
    <property type="match status" value="1"/>
</dbReference>
<evidence type="ECO:0000313" key="9">
    <source>
        <dbReference type="EMBL" id="SFL18063.1"/>
    </source>
</evidence>
<evidence type="ECO:0000259" key="8">
    <source>
        <dbReference type="PROSITE" id="PS51096"/>
    </source>
</evidence>
<dbReference type="GO" id="GO:0009401">
    <property type="term" value="P:phosphoenolpyruvate-dependent sugar phosphotransferase system"/>
    <property type="evidence" value="ECO:0007669"/>
    <property type="project" value="UniProtKB-KW"/>
</dbReference>
<dbReference type="OrthoDB" id="9799827at2"/>
<gene>
    <name evidence="9" type="ORF">SAMN02983006_00391</name>
</gene>
<dbReference type="PANTHER" id="PTHR33799:SF1">
    <property type="entry name" value="PTS SYSTEM MANNOSE-SPECIFIC EIIAB COMPONENT-RELATED"/>
    <property type="match status" value="1"/>
</dbReference>
<evidence type="ECO:0000313" key="10">
    <source>
        <dbReference type="Proteomes" id="UP000199006"/>
    </source>
</evidence>
<dbReference type="STRING" id="29563.SAMN02983006_00391"/>
<evidence type="ECO:0000256" key="3">
    <source>
        <dbReference type="ARBA" id="ARBA00022490"/>
    </source>
</evidence>
<keyword evidence="7" id="KW-0418">Kinase</keyword>
<dbReference type="InterPro" id="IPR051471">
    <property type="entry name" value="Bacterial_PTS_sugar_comp"/>
</dbReference>
<proteinExistence type="predicted"/>
<dbReference type="PROSITE" id="PS51096">
    <property type="entry name" value="PTS_EIIA_TYPE_4"/>
    <property type="match status" value="1"/>
</dbReference>
<dbReference type="AlphaFoldDB" id="A0A1I4FKU0"/>
<dbReference type="InterPro" id="IPR004701">
    <property type="entry name" value="PTS_EIIA_man-typ"/>
</dbReference>
<dbReference type="InterPro" id="IPR033887">
    <property type="entry name" value="PTS_IIA_man"/>
</dbReference>
<protein>
    <submittedName>
        <fullName evidence="9">PTS system, N-acetylgalactosamine-specific IIA component</fullName>
    </submittedName>
</protein>
<dbReference type="GO" id="GO:0005737">
    <property type="term" value="C:cytoplasm"/>
    <property type="evidence" value="ECO:0007669"/>
    <property type="project" value="UniProtKB-SubCell"/>
</dbReference>
<keyword evidence="2" id="KW-0813">Transport</keyword>
<keyword evidence="3" id="KW-0963">Cytoplasm</keyword>
<dbReference type="SUPFAM" id="SSF53062">
    <property type="entry name" value="PTS system fructose IIA component-like"/>
    <property type="match status" value="1"/>
</dbReference>
<name>A0A1I4FKU0_9FIRM</name>
<dbReference type="GO" id="GO:0016301">
    <property type="term" value="F:kinase activity"/>
    <property type="evidence" value="ECO:0007669"/>
    <property type="project" value="UniProtKB-KW"/>
</dbReference>
<evidence type="ECO:0000256" key="5">
    <source>
        <dbReference type="ARBA" id="ARBA00022679"/>
    </source>
</evidence>
<reference evidence="9 10" key="1">
    <citation type="submission" date="2016-10" db="EMBL/GenBank/DDBJ databases">
        <authorList>
            <person name="de Groot N.N."/>
        </authorList>
    </citation>
    <scope>NUCLEOTIDE SEQUENCE [LARGE SCALE GENOMIC DNA]</scope>
    <source>
        <strain evidence="9 10">ATCC 51327</strain>
    </source>
</reference>
<sequence>MTGIIISGHGHFAAGINSVIELVVGKQDKIGVVNFLESDSTDLLYKKLTSQVKELDCDSYLIFTDLPGGSPFKESVKLSLEIENCEVITGTNVPMILEIIFKLEDLSLTDLKNQALKIGKKQILAFEVKENTNKAENKIKDGI</sequence>
<evidence type="ECO:0000256" key="6">
    <source>
        <dbReference type="ARBA" id="ARBA00022683"/>
    </source>
</evidence>
<dbReference type="Proteomes" id="UP000199006">
    <property type="component" value="Unassembled WGS sequence"/>
</dbReference>
<dbReference type="PANTHER" id="PTHR33799">
    <property type="entry name" value="PTS PERMEASE-RELATED-RELATED"/>
    <property type="match status" value="1"/>
</dbReference>
<feature type="domain" description="PTS EIIA type-4" evidence="8">
    <location>
        <begin position="1"/>
        <end position="123"/>
    </location>
</feature>
<evidence type="ECO:0000256" key="2">
    <source>
        <dbReference type="ARBA" id="ARBA00022448"/>
    </source>
</evidence>
<evidence type="ECO:0000256" key="4">
    <source>
        <dbReference type="ARBA" id="ARBA00022597"/>
    </source>
</evidence>
<keyword evidence="4" id="KW-0762">Sugar transport</keyword>
<dbReference type="NCBIfam" id="NF040761">
    <property type="entry name" value="AgaF"/>
    <property type="match status" value="1"/>
</dbReference>